<dbReference type="RefSeq" id="XP_040742055.1">
    <property type="nucleotide sequence ID" value="XM_040889901.1"/>
</dbReference>
<dbReference type="AlphaFoldDB" id="A0A1Y1W3Z4"/>
<feature type="compositionally biased region" description="Low complexity" evidence="1">
    <location>
        <begin position="161"/>
        <end position="173"/>
    </location>
</feature>
<keyword evidence="3" id="KW-1185">Reference proteome</keyword>
<comment type="caution">
    <text evidence="2">The sequence shown here is derived from an EMBL/GenBank/DDBJ whole genome shotgun (WGS) entry which is preliminary data.</text>
</comment>
<organism evidence="2 3">
    <name type="scientific">Linderina pennispora</name>
    <dbReference type="NCBI Taxonomy" id="61395"/>
    <lineage>
        <taxon>Eukaryota</taxon>
        <taxon>Fungi</taxon>
        <taxon>Fungi incertae sedis</taxon>
        <taxon>Zoopagomycota</taxon>
        <taxon>Kickxellomycotina</taxon>
        <taxon>Kickxellomycetes</taxon>
        <taxon>Kickxellales</taxon>
        <taxon>Kickxellaceae</taxon>
        <taxon>Linderina</taxon>
    </lineage>
</organism>
<dbReference type="EMBL" id="MCFD01000010">
    <property type="protein sequence ID" value="ORX68241.1"/>
    <property type="molecule type" value="Genomic_DNA"/>
</dbReference>
<evidence type="ECO:0000313" key="2">
    <source>
        <dbReference type="EMBL" id="ORX68241.1"/>
    </source>
</evidence>
<gene>
    <name evidence="2" type="ORF">DL89DRAFT_28711</name>
</gene>
<protein>
    <submittedName>
        <fullName evidence="2">Uncharacterized protein</fullName>
    </submittedName>
</protein>
<dbReference type="GeneID" id="63806549"/>
<accession>A0A1Y1W3Z4</accession>
<dbReference type="Proteomes" id="UP000193922">
    <property type="component" value="Unassembled WGS sequence"/>
</dbReference>
<reference evidence="2 3" key="1">
    <citation type="submission" date="2016-07" db="EMBL/GenBank/DDBJ databases">
        <title>Pervasive Adenine N6-methylation of Active Genes in Fungi.</title>
        <authorList>
            <consortium name="DOE Joint Genome Institute"/>
            <person name="Mondo S.J."/>
            <person name="Dannebaum R.O."/>
            <person name="Kuo R.C."/>
            <person name="Labutti K."/>
            <person name="Haridas S."/>
            <person name="Kuo A."/>
            <person name="Salamov A."/>
            <person name="Ahrendt S.R."/>
            <person name="Lipzen A."/>
            <person name="Sullivan W."/>
            <person name="Andreopoulos W.B."/>
            <person name="Clum A."/>
            <person name="Lindquist E."/>
            <person name="Daum C."/>
            <person name="Ramamoorthy G.K."/>
            <person name="Gryganskyi A."/>
            <person name="Culley D."/>
            <person name="Magnuson J.K."/>
            <person name="James T.Y."/>
            <person name="O'Malley M.A."/>
            <person name="Stajich J.E."/>
            <person name="Spatafora J.W."/>
            <person name="Visel A."/>
            <person name="Grigoriev I.V."/>
        </authorList>
    </citation>
    <scope>NUCLEOTIDE SEQUENCE [LARGE SCALE GENOMIC DNA]</scope>
    <source>
        <strain evidence="2 3">ATCC 12442</strain>
    </source>
</reference>
<evidence type="ECO:0000256" key="1">
    <source>
        <dbReference type="SAM" id="MobiDB-lite"/>
    </source>
</evidence>
<evidence type="ECO:0000313" key="3">
    <source>
        <dbReference type="Proteomes" id="UP000193922"/>
    </source>
</evidence>
<feature type="region of interest" description="Disordered" evidence="1">
    <location>
        <begin position="116"/>
        <end position="236"/>
    </location>
</feature>
<name>A0A1Y1W3Z4_9FUNG</name>
<sequence>MLVLPFFKNTLCRSFFLACRYSKAPVAHTPFPFPFSAWLQHKQLFYIFTTHSKAEAPYIHSVGVSATHASSISAQHPRDNVRAPGDITGAGATSTTTAVRARVRAAVPIPAAAARGASIQGRGGGGGRVRDSRNHQQLRPAVGHQRPHSVAVPPAGQPRLAAHAAPQHNAADHTLPADGGRDGGGGGSSPVVGQCGIVAGRFGRGRRGRRAHDNSQDSHYPQAGREAAAQGNEEPV</sequence>
<proteinExistence type="predicted"/>
<feature type="region of interest" description="Disordered" evidence="1">
    <location>
        <begin position="71"/>
        <end position="95"/>
    </location>
</feature>